<feature type="region of interest" description="Disordered" evidence="1">
    <location>
        <begin position="517"/>
        <end position="554"/>
    </location>
</feature>
<feature type="region of interest" description="Disordered" evidence="1">
    <location>
        <begin position="319"/>
        <end position="338"/>
    </location>
</feature>
<protein>
    <submittedName>
        <fullName evidence="2">Uncharacterized protein</fullName>
    </submittedName>
</protein>
<feature type="compositionally biased region" description="Basic residues" evidence="1">
    <location>
        <begin position="222"/>
        <end position="236"/>
    </location>
</feature>
<dbReference type="EMBL" id="CAJEWN010000097">
    <property type="protein sequence ID" value="CAD2163402.1"/>
    <property type="molecule type" value="Genomic_DNA"/>
</dbReference>
<feature type="compositionally biased region" description="Low complexity" evidence="1">
    <location>
        <begin position="523"/>
        <end position="554"/>
    </location>
</feature>
<reference evidence="2 3" key="1">
    <citation type="submission" date="2020-08" db="EMBL/GenBank/DDBJ databases">
        <authorList>
            <person name="Koutsovoulos G."/>
            <person name="Danchin GJ E."/>
        </authorList>
    </citation>
    <scope>NUCLEOTIDE SEQUENCE [LARGE SCALE GENOMIC DNA]</scope>
</reference>
<feature type="compositionally biased region" description="Basic and acidic residues" evidence="1">
    <location>
        <begin position="105"/>
        <end position="114"/>
    </location>
</feature>
<proteinExistence type="predicted"/>
<name>A0A6V7UQE8_MELEN</name>
<accession>A0A6V7UQE8</accession>
<evidence type="ECO:0000313" key="2">
    <source>
        <dbReference type="EMBL" id="CAD2163402.1"/>
    </source>
</evidence>
<feature type="region of interest" description="Disordered" evidence="1">
    <location>
        <begin position="100"/>
        <end position="138"/>
    </location>
</feature>
<feature type="compositionally biased region" description="Basic residues" evidence="1">
    <location>
        <begin position="123"/>
        <end position="135"/>
    </location>
</feature>
<dbReference type="Proteomes" id="UP000580250">
    <property type="component" value="Unassembled WGS sequence"/>
</dbReference>
<gene>
    <name evidence="2" type="ORF">MENT_LOCUS15994</name>
</gene>
<evidence type="ECO:0000256" key="1">
    <source>
        <dbReference type="SAM" id="MobiDB-lite"/>
    </source>
</evidence>
<sequence length="644" mass="73813">MTNKIKTKNIPTKISNNFSINLPNSKNFIKFNLIFIFLSFNIKLTQTANLNEEEKILIEEEQRRHSLSLLEPDFAENIFNREGSKNPIKRTTTIPLIFNRQEGINNKDQKKSKESTTTTTKKSPPKKRQIKHRFIRSPPTEYDELNQDFLSEYDALNLDFNLDEETKINEKENGKLEVLNREFIWQNGEDEQQIVQEFPPKEWWDGEEIGDDFGEKENGTEKKRRHHRSTPPKKYPKPIDGSININNEDYQRQADEQPLEAIDRDKLLIIPKLIPSRATLPPTIITTTAKIKIPLKIGDSKIFLSQSKLPIITTTSLCQKTSQNPIEQQQKQPKQKEEFQKDLPNLLISSPLKTNNLVGNKKEENSKYLINFQQTLNKIKKLKNKQNNKFEQVLNVGGINGEENTKTEQHKTFNNVEEKQQQNNVFKNKNNSLPQHLLPNGFIHIATLNSPPPKIGQSQIILLDGQKYLVEKTVSLSQFNGKQQQTINENNNNRRPESEQLPILISFPPPLLIDKAVGGGGVQQQLQDSSNQQSKTLQQLQSPQQLNNKNNFPNNLKINSLDPKTLRIANSAVSSNVFIPLLDQQQQQQQTSPFIKKENNKRISNSKSDVLATNLGAALSQIFGNFSIDSNAKPAKDFKQLERN</sequence>
<comment type="caution">
    <text evidence="2">The sequence shown here is derived from an EMBL/GenBank/DDBJ whole genome shotgun (WGS) entry which is preliminary data.</text>
</comment>
<dbReference type="AlphaFoldDB" id="A0A6V7UQE8"/>
<evidence type="ECO:0000313" key="3">
    <source>
        <dbReference type="Proteomes" id="UP000580250"/>
    </source>
</evidence>
<feature type="region of interest" description="Disordered" evidence="1">
    <location>
        <begin position="205"/>
        <end position="242"/>
    </location>
</feature>
<organism evidence="2 3">
    <name type="scientific">Meloidogyne enterolobii</name>
    <name type="common">Root-knot nematode worm</name>
    <name type="synonym">Meloidogyne mayaguensis</name>
    <dbReference type="NCBI Taxonomy" id="390850"/>
    <lineage>
        <taxon>Eukaryota</taxon>
        <taxon>Metazoa</taxon>
        <taxon>Ecdysozoa</taxon>
        <taxon>Nematoda</taxon>
        <taxon>Chromadorea</taxon>
        <taxon>Rhabditida</taxon>
        <taxon>Tylenchina</taxon>
        <taxon>Tylenchomorpha</taxon>
        <taxon>Tylenchoidea</taxon>
        <taxon>Meloidogynidae</taxon>
        <taxon>Meloidogyninae</taxon>
        <taxon>Meloidogyne</taxon>
    </lineage>
</organism>